<organism evidence="2 3">
    <name type="scientific">Beijerinckia indica subsp. indica (strain ATCC 9039 / DSM 1715 / NCIMB 8712)</name>
    <dbReference type="NCBI Taxonomy" id="395963"/>
    <lineage>
        <taxon>Bacteria</taxon>
        <taxon>Pseudomonadati</taxon>
        <taxon>Pseudomonadota</taxon>
        <taxon>Alphaproteobacteria</taxon>
        <taxon>Hyphomicrobiales</taxon>
        <taxon>Beijerinckiaceae</taxon>
        <taxon>Beijerinckia</taxon>
    </lineage>
</organism>
<name>B2IFT1_BEII9</name>
<evidence type="ECO:0000256" key="1">
    <source>
        <dbReference type="SAM" id="MobiDB-lite"/>
    </source>
</evidence>
<dbReference type="Proteomes" id="UP000001695">
    <property type="component" value="Chromosome"/>
</dbReference>
<gene>
    <name evidence="2" type="ordered locus">Bind_0642</name>
</gene>
<feature type="region of interest" description="Disordered" evidence="1">
    <location>
        <begin position="93"/>
        <end position="112"/>
    </location>
</feature>
<keyword evidence="3" id="KW-1185">Reference proteome</keyword>
<dbReference type="STRING" id="395963.Bind_0642"/>
<dbReference type="eggNOG" id="ENOG50337T1">
    <property type="taxonomic scope" value="Bacteria"/>
</dbReference>
<accession>B2IFT1</accession>
<dbReference type="EMBL" id="CP001016">
    <property type="protein sequence ID" value="ACB94292.1"/>
    <property type="molecule type" value="Genomic_DNA"/>
</dbReference>
<dbReference type="KEGG" id="bid:Bind_0642"/>
<evidence type="ECO:0000313" key="2">
    <source>
        <dbReference type="EMBL" id="ACB94292.1"/>
    </source>
</evidence>
<reference evidence="3" key="1">
    <citation type="submission" date="2008-03" db="EMBL/GenBank/DDBJ databases">
        <title>Complete sequence of chromosome of Beijerinckia indica subsp. indica ATCC 9039.</title>
        <authorList>
            <consortium name="US DOE Joint Genome Institute"/>
            <person name="Copeland A."/>
            <person name="Lucas S."/>
            <person name="Lapidus A."/>
            <person name="Glavina del Rio T."/>
            <person name="Dalin E."/>
            <person name="Tice H."/>
            <person name="Bruce D."/>
            <person name="Goodwin L."/>
            <person name="Pitluck S."/>
            <person name="LaButti K."/>
            <person name="Schmutz J."/>
            <person name="Larimer F."/>
            <person name="Land M."/>
            <person name="Hauser L."/>
            <person name="Kyrpides N."/>
            <person name="Mikhailova N."/>
            <person name="Dunfield P.F."/>
            <person name="Dedysh S.N."/>
            <person name="Liesack W."/>
            <person name="Saw J.H."/>
            <person name="Alam M."/>
            <person name="Chen Y."/>
            <person name="Murrell J.C."/>
            <person name="Richardson P."/>
        </authorList>
    </citation>
    <scope>NUCLEOTIDE SEQUENCE [LARGE SCALE GENOMIC DNA]</scope>
    <source>
        <strain evidence="3">ATCC 9039 / DSM 1715 / NCIMB 8712</strain>
    </source>
</reference>
<evidence type="ECO:0000313" key="3">
    <source>
        <dbReference type="Proteomes" id="UP000001695"/>
    </source>
</evidence>
<dbReference type="AlphaFoldDB" id="B2IFT1"/>
<reference evidence="2 3" key="2">
    <citation type="journal article" date="2010" name="J. Bacteriol.">
        <title>Complete genome sequence of Beijerinckia indica subsp. indica.</title>
        <authorList>
            <person name="Tamas I."/>
            <person name="Dedysh S.N."/>
            <person name="Liesack W."/>
            <person name="Stott M.B."/>
            <person name="Alam M."/>
            <person name="Murrell J.C."/>
            <person name="Dunfield P.F."/>
        </authorList>
    </citation>
    <scope>NUCLEOTIDE SEQUENCE [LARGE SCALE GENOMIC DNA]</scope>
    <source>
        <strain evidence="3">ATCC 9039 / DSM 1715 / NCIMB 8712</strain>
    </source>
</reference>
<dbReference type="HOGENOM" id="CLU_2288251_0_0_5"/>
<proteinExistence type="predicted"/>
<protein>
    <submittedName>
        <fullName evidence="2">Uncharacterized protein</fullName>
    </submittedName>
</protein>
<sequence>MTRMASKQITLGHKVWTIRPLTLKQVQAIEPVLLAGDGKGVVGTALAILRVALSRDFPEDANCLEDFETTTDEISLAMGDILQLGGFLRSPMPGEASAGESPAPIGVGSIRA</sequence>